<dbReference type="EnsemblPlants" id="AES67233">
    <property type="protein sequence ID" value="AES67233"/>
    <property type="gene ID" value="MTR_2g088300"/>
</dbReference>
<dbReference type="SUPFAM" id="SSF51126">
    <property type="entry name" value="Pectin lyase-like"/>
    <property type="match status" value="1"/>
</dbReference>
<gene>
    <name evidence="3" type="ordered locus">MTR_2g088300</name>
</gene>
<evidence type="ECO:0000313" key="5">
    <source>
        <dbReference type="Proteomes" id="UP000002051"/>
    </source>
</evidence>
<reference evidence="3 5" key="1">
    <citation type="journal article" date="2011" name="Nature">
        <title>The Medicago genome provides insight into the evolution of rhizobial symbioses.</title>
        <authorList>
            <person name="Young N.D."/>
            <person name="Debelle F."/>
            <person name="Oldroyd G.E."/>
            <person name="Geurts R."/>
            <person name="Cannon S.B."/>
            <person name="Udvardi M.K."/>
            <person name="Benedito V.A."/>
            <person name="Mayer K.F."/>
            <person name="Gouzy J."/>
            <person name="Schoof H."/>
            <person name="Van de Peer Y."/>
            <person name="Proost S."/>
            <person name="Cook D.R."/>
            <person name="Meyers B.C."/>
            <person name="Spannagl M."/>
            <person name="Cheung F."/>
            <person name="De Mita S."/>
            <person name="Krishnakumar V."/>
            <person name="Gundlach H."/>
            <person name="Zhou S."/>
            <person name="Mudge J."/>
            <person name="Bharti A.K."/>
            <person name="Murray J.D."/>
            <person name="Naoumkina M.A."/>
            <person name="Rosen B."/>
            <person name="Silverstein K.A."/>
            <person name="Tang H."/>
            <person name="Rombauts S."/>
            <person name="Zhao P.X."/>
            <person name="Zhou P."/>
            <person name="Barbe V."/>
            <person name="Bardou P."/>
            <person name="Bechner M."/>
            <person name="Bellec A."/>
            <person name="Berger A."/>
            <person name="Berges H."/>
            <person name="Bidwell S."/>
            <person name="Bisseling T."/>
            <person name="Choisne N."/>
            <person name="Couloux A."/>
            <person name="Denny R."/>
            <person name="Deshpande S."/>
            <person name="Dai X."/>
            <person name="Doyle J.J."/>
            <person name="Dudez A.M."/>
            <person name="Farmer A.D."/>
            <person name="Fouteau S."/>
            <person name="Franken C."/>
            <person name="Gibelin C."/>
            <person name="Gish J."/>
            <person name="Goldstein S."/>
            <person name="Gonzalez A.J."/>
            <person name="Green P.J."/>
            <person name="Hallab A."/>
            <person name="Hartog M."/>
            <person name="Hua A."/>
            <person name="Humphray S.J."/>
            <person name="Jeong D.H."/>
            <person name="Jing Y."/>
            <person name="Jocker A."/>
            <person name="Kenton S.M."/>
            <person name="Kim D.J."/>
            <person name="Klee K."/>
            <person name="Lai H."/>
            <person name="Lang C."/>
            <person name="Lin S."/>
            <person name="Macmil S.L."/>
            <person name="Magdelenat G."/>
            <person name="Matthews L."/>
            <person name="McCorrison J."/>
            <person name="Monaghan E.L."/>
            <person name="Mun J.H."/>
            <person name="Najar F.Z."/>
            <person name="Nicholson C."/>
            <person name="Noirot C."/>
            <person name="O'Bleness M."/>
            <person name="Paule C.R."/>
            <person name="Poulain J."/>
            <person name="Prion F."/>
            <person name="Qin B."/>
            <person name="Qu C."/>
            <person name="Retzel E.F."/>
            <person name="Riddle C."/>
            <person name="Sallet E."/>
            <person name="Samain S."/>
            <person name="Samson N."/>
            <person name="Sanders I."/>
            <person name="Saurat O."/>
            <person name="Scarpelli C."/>
            <person name="Schiex T."/>
            <person name="Segurens B."/>
            <person name="Severin A.J."/>
            <person name="Sherrier D.J."/>
            <person name="Shi R."/>
            <person name="Sims S."/>
            <person name="Singer S.R."/>
            <person name="Sinharoy S."/>
            <person name="Sterck L."/>
            <person name="Viollet A."/>
            <person name="Wang B.B."/>
            <person name="Wang K."/>
            <person name="Wang M."/>
            <person name="Wang X."/>
            <person name="Warfsmann J."/>
            <person name="Weissenbach J."/>
            <person name="White D.D."/>
            <person name="White J.D."/>
            <person name="Wiley G.B."/>
            <person name="Wincker P."/>
            <person name="Xing Y."/>
            <person name="Yang L."/>
            <person name="Yao Z."/>
            <person name="Ying F."/>
            <person name="Zhai J."/>
            <person name="Zhou L."/>
            <person name="Zuber A."/>
            <person name="Denarie J."/>
            <person name="Dixon R.A."/>
            <person name="May G.D."/>
            <person name="Schwartz D.C."/>
            <person name="Rogers J."/>
            <person name="Quetier F."/>
            <person name="Town C.D."/>
            <person name="Roe B.A."/>
        </authorList>
    </citation>
    <scope>NUCLEOTIDE SEQUENCE [LARGE SCALE GENOMIC DNA]</scope>
    <source>
        <strain evidence="3">A17</strain>
        <strain evidence="4 5">cv. Jemalong A17</strain>
    </source>
</reference>
<sequence>MITMDNIIQPDRLYDHFGDTPKPNLTEVYYGEYRCSGSGSNLFGRSLWIHRLIDTEAQPFISTHFIEGDAWLISPS</sequence>
<protein>
    <submittedName>
        <fullName evidence="3">Pectinesterase</fullName>
    </submittedName>
</protein>
<accession>G7ITY9</accession>
<dbReference type="PANTHER" id="PTHR31321:SF81">
    <property type="entry name" value="PECTINESTERASE"/>
    <property type="match status" value="1"/>
</dbReference>
<dbReference type="InterPro" id="IPR011050">
    <property type="entry name" value="Pectin_lyase_fold/virulence"/>
</dbReference>
<dbReference type="PANTHER" id="PTHR31321">
    <property type="entry name" value="ACYL-COA THIOESTER HYDROLASE YBHC-RELATED"/>
    <property type="match status" value="1"/>
</dbReference>
<dbReference type="Proteomes" id="UP000002051">
    <property type="component" value="Chromosome 2"/>
</dbReference>
<keyword evidence="2" id="KW-0964">Secreted</keyword>
<evidence type="ECO:0000313" key="3">
    <source>
        <dbReference type="EMBL" id="AES67233.1"/>
    </source>
</evidence>
<dbReference type="GO" id="GO:0045490">
    <property type="term" value="P:pectin catabolic process"/>
    <property type="evidence" value="ECO:0007669"/>
    <property type="project" value="UniProtKB-UniPathway"/>
</dbReference>
<proteinExistence type="predicted"/>
<dbReference type="Gene3D" id="2.160.20.10">
    <property type="entry name" value="Single-stranded right-handed beta-helix, Pectin lyase-like"/>
    <property type="match status" value="1"/>
</dbReference>
<dbReference type="AlphaFoldDB" id="G7ITY9"/>
<reference evidence="4" key="3">
    <citation type="submission" date="2015-04" db="UniProtKB">
        <authorList>
            <consortium name="EnsemblPlants"/>
        </authorList>
    </citation>
    <scope>IDENTIFICATION</scope>
    <source>
        <strain evidence="4">cv. Jemalong A17</strain>
    </source>
</reference>
<name>G7ITY9_MEDTR</name>
<comment type="subcellular location">
    <subcellularLocation>
        <location evidence="1">Secreted</location>
        <location evidence="1">Cell wall</location>
    </subcellularLocation>
</comment>
<evidence type="ECO:0000256" key="2">
    <source>
        <dbReference type="ARBA" id="ARBA00022512"/>
    </source>
</evidence>
<dbReference type="HOGENOM" id="CLU_012243_8_5_1"/>
<dbReference type="EMBL" id="CM001218">
    <property type="protein sequence ID" value="AES67233.1"/>
    <property type="molecule type" value="Genomic_DNA"/>
</dbReference>
<evidence type="ECO:0000256" key="1">
    <source>
        <dbReference type="ARBA" id="ARBA00004191"/>
    </source>
</evidence>
<keyword evidence="2" id="KW-0134">Cell wall</keyword>
<dbReference type="OMA" id="YIDGDAW"/>
<dbReference type="UniPathway" id="UPA00545">
    <property type="reaction ID" value="UER00823"/>
</dbReference>
<dbReference type="STRING" id="3880.G7ITY9"/>
<evidence type="ECO:0000313" key="4">
    <source>
        <dbReference type="EnsemblPlants" id="AES67233"/>
    </source>
</evidence>
<organism evidence="3 5">
    <name type="scientific">Medicago truncatula</name>
    <name type="common">Barrel medic</name>
    <name type="synonym">Medicago tribuloides</name>
    <dbReference type="NCBI Taxonomy" id="3880"/>
    <lineage>
        <taxon>Eukaryota</taxon>
        <taxon>Viridiplantae</taxon>
        <taxon>Streptophyta</taxon>
        <taxon>Embryophyta</taxon>
        <taxon>Tracheophyta</taxon>
        <taxon>Spermatophyta</taxon>
        <taxon>Magnoliopsida</taxon>
        <taxon>eudicotyledons</taxon>
        <taxon>Gunneridae</taxon>
        <taxon>Pentapetalae</taxon>
        <taxon>rosids</taxon>
        <taxon>fabids</taxon>
        <taxon>Fabales</taxon>
        <taxon>Fabaceae</taxon>
        <taxon>Papilionoideae</taxon>
        <taxon>50 kb inversion clade</taxon>
        <taxon>NPAAA clade</taxon>
        <taxon>Hologalegina</taxon>
        <taxon>IRL clade</taxon>
        <taxon>Trifolieae</taxon>
        <taxon>Medicago</taxon>
    </lineage>
</organism>
<dbReference type="PaxDb" id="3880-AES67233"/>
<reference evidence="3 5" key="2">
    <citation type="journal article" date="2014" name="BMC Genomics">
        <title>An improved genome release (version Mt4.0) for the model legume Medicago truncatula.</title>
        <authorList>
            <person name="Tang H."/>
            <person name="Krishnakumar V."/>
            <person name="Bidwell S."/>
            <person name="Rosen B."/>
            <person name="Chan A."/>
            <person name="Zhou S."/>
            <person name="Gentzbittel L."/>
            <person name="Childs K.L."/>
            <person name="Yandell M."/>
            <person name="Gundlach H."/>
            <person name="Mayer K.F."/>
            <person name="Schwartz D.C."/>
            <person name="Town C.D."/>
        </authorList>
    </citation>
    <scope>GENOME REANNOTATION</scope>
    <source>
        <strain evidence="4 5">cv. Jemalong A17</strain>
    </source>
</reference>
<dbReference type="InterPro" id="IPR012334">
    <property type="entry name" value="Pectin_lyas_fold"/>
</dbReference>
<keyword evidence="5" id="KW-1185">Reference proteome</keyword>